<dbReference type="Pfam" id="PF13817">
    <property type="entry name" value="DDE_Tnp_IS66_C"/>
    <property type="match status" value="1"/>
</dbReference>
<dbReference type="Proteomes" id="UP001549031">
    <property type="component" value="Unassembled WGS sequence"/>
</dbReference>
<accession>A0ABV2HDR2</accession>
<sequence>MATLIMSAKLNDVDPQAWLADVLARIADTPVSRLEQLLPWNWTRAEAPMALAS</sequence>
<comment type="caution">
    <text evidence="2">The sequence shown here is derived from an EMBL/GenBank/DDBJ whole genome shotgun (WGS) entry which is preliminary data.</text>
</comment>
<organism evidence="2 3">
    <name type="scientific">Pseudorhizobium tarimense</name>
    <dbReference type="NCBI Taxonomy" id="1079109"/>
    <lineage>
        <taxon>Bacteria</taxon>
        <taxon>Pseudomonadati</taxon>
        <taxon>Pseudomonadota</taxon>
        <taxon>Alphaproteobacteria</taxon>
        <taxon>Hyphomicrobiales</taxon>
        <taxon>Rhizobiaceae</taxon>
        <taxon>Rhizobium/Agrobacterium group</taxon>
        <taxon>Pseudorhizobium</taxon>
    </lineage>
</organism>
<dbReference type="InterPro" id="IPR039552">
    <property type="entry name" value="IS66_C"/>
</dbReference>
<reference evidence="2 3" key="1">
    <citation type="submission" date="2024-06" db="EMBL/GenBank/DDBJ databases">
        <title>Genomic Encyclopedia of Type Strains, Phase IV (KMG-IV): sequencing the most valuable type-strain genomes for metagenomic binning, comparative biology and taxonomic classification.</title>
        <authorList>
            <person name="Goeker M."/>
        </authorList>
    </citation>
    <scope>NUCLEOTIDE SEQUENCE [LARGE SCALE GENOMIC DNA]</scope>
    <source>
        <strain evidence="2 3">DSM 105042</strain>
    </source>
</reference>
<proteinExistence type="predicted"/>
<keyword evidence="3" id="KW-1185">Reference proteome</keyword>
<dbReference type="EMBL" id="JBEPLJ010000030">
    <property type="protein sequence ID" value="MET3588690.1"/>
    <property type="molecule type" value="Genomic_DNA"/>
</dbReference>
<gene>
    <name evidence="2" type="ORF">ABID21_004828</name>
</gene>
<evidence type="ECO:0000313" key="3">
    <source>
        <dbReference type="Proteomes" id="UP001549031"/>
    </source>
</evidence>
<feature type="domain" description="Transposase IS66 C-terminal" evidence="1">
    <location>
        <begin position="3"/>
        <end position="40"/>
    </location>
</feature>
<evidence type="ECO:0000259" key="1">
    <source>
        <dbReference type="Pfam" id="PF13817"/>
    </source>
</evidence>
<evidence type="ECO:0000313" key="2">
    <source>
        <dbReference type="EMBL" id="MET3588690.1"/>
    </source>
</evidence>
<protein>
    <recommendedName>
        <fullName evidence="1">Transposase IS66 C-terminal domain-containing protein</fullName>
    </recommendedName>
</protein>
<name>A0ABV2HDR2_9HYPH</name>